<keyword evidence="1" id="KW-0472">Membrane</keyword>
<comment type="caution">
    <text evidence="2">The sequence shown here is derived from an EMBL/GenBank/DDBJ whole genome shotgun (WGS) entry which is preliminary data.</text>
</comment>
<reference evidence="2" key="1">
    <citation type="journal article" date="2012" name="PLoS ONE">
        <title>Gene sets for utilization of primary and secondary nutrition supplies in the distal gut of endangered iberian lynx.</title>
        <authorList>
            <person name="Alcaide M."/>
            <person name="Messina E."/>
            <person name="Richter M."/>
            <person name="Bargiela R."/>
            <person name="Peplies J."/>
            <person name="Huws S.A."/>
            <person name="Newbold C.J."/>
            <person name="Golyshin P.N."/>
            <person name="Simon M.A."/>
            <person name="Lopez G."/>
            <person name="Yakimov M.M."/>
            <person name="Ferrer M."/>
        </authorList>
    </citation>
    <scope>NUCLEOTIDE SEQUENCE</scope>
</reference>
<feature type="transmembrane region" description="Helical" evidence="1">
    <location>
        <begin position="249"/>
        <end position="268"/>
    </location>
</feature>
<accession>J9FRT0</accession>
<proteinExistence type="predicted"/>
<sequence>MKPLFSPIRFAQFLRWEVLGNPRNYLYWFCAIFLISLLALQMLSIPLYGDHYQTGMPYYLGADKIGAQVRLYFMGLLYLLFLTLAPSYIKHATLTDKAKRMEQLMLPVSALERYVAQWLICTVGCTLIFITAFILADLVNLFLLSLYFPLMEGFQPVPVGYLFGIGTDEWGIIRTNHFYNSGGVLFSSFLLLQSIYFFTSYFWSKRSFIKTSLILVAFVIAFVATFVYTPCLKDLLLQDNSDTLLLETIGWSGAHYIAALYFLALGYGRLREAESIPRW</sequence>
<dbReference type="AlphaFoldDB" id="J9FRT0"/>
<feature type="transmembrane region" description="Helical" evidence="1">
    <location>
        <begin position="115"/>
        <end position="148"/>
    </location>
</feature>
<protein>
    <submittedName>
        <fullName evidence="2">Membrane protein</fullName>
    </submittedName>
</protein>
<dbReference type="EMBL" id="AMCI01004657">
    <property type="protein sequence ID" value="EJW97646.1"/>
    <property type="molecule type" value="Genomic_DNA"/>
</dbReference>
<evidence type="ECO:0000313" key="2">
    <source>
        <dbReference type="EMBL" id="EJW97646.1"/>
    </source>
</evidence>
<evidence type="ECO:0000256" key="1">
    <source>
        <dbReference type="SAM" id="Phobius"/>
    </source>
</evidence>
<feature type="transmembrane region" description="Helical" evidence="1">
    <location>
        <begin position="69"/>
        <end position="89"/>
    </location>
</feature>
<keyword evidence="1" id="KW-1133">Transmembrane helix</keyword>
<gene>
    <name evidence="2" type="ORF">EVA_14252</name>
</gene>
<feature type="transmembrane region" description="Helical" evidence="1">
    <location>
        <begin position="184"/>
        <end position="204"/>
    </location>
</feature>
<organism evidence="2">
    <name type="scientific">gut metagenome</name>
    <dbReference type="NCBI Taxonomy" id="749906"/>
    <lineage>
        <taxon>unclassified sequences</taxon>
        <taxon>metagenomes</taxon>
        <taxon>organismal metagenomes</taxon>
    </lineage>
</organism>
<name>J9FRT0_9ZZZZ</name>
<keyword evidence="1" id="KW-0812">Transmembrane</keyword>
<feature type="transmembrane region" description="Helical" evidence="1">
    <location>
        <begin position="25"/>
        <end position="49"/>
    </location>
</feature>
<feature type="transmembrane region" description="Helical" evidence="1">
    <location>
        <begin position="211"/>
        <end position="229"/>
    </location>
</feature>